<evidence type="ECO:0000259" key="1">
    <source>
        <dbReference type="Pfam" id="PF20150"/>
    </source>
</evidence>
<name>A0A381LL50_BLUGR</name>
<proteinExistence type="predicted"/>
<feature type="non-terminal residue" evidence="2">
    <location>
        <position position="319"/>
    </location>
</feature>
<sequence length="319" mass="36374">MPAPTSKFFKFSHLPPEIRRHIFSLALPEQYMVPLKLHFSIETGFTVTFDHGAPFDFASGLSPIIKPLTIAGLSQTCYELRAVYLAAYPDQIHLRNGGLIHLDFASSIIYLRQLSELVSDPLASPFFLNPTGFHAAIFAHLNATPFPVWFARLSNLALSIDCIIEYPEASPIVSRPNSSVIEQALFPKMLRPFRALRHIWALADDYWRLDIYFTRTGNFQPYPGEENISVLGKLAERVEQLELWAKYQRAMMQRSNGPNTLRPLYEPPTMAIWGNEDIDLWDYLLEPINQLIPDMEPRSILEAIKQAPVFSHSNDVMSQ</sequence>
<protein>
    <submittedName>
        <fullName evidence="2">BgtAc-30716</fullName>
    </submittedName>
</protein>
<dbReference type="EMBL" id="UIGY01000248">
    <property type="protein sequence ID" value="SUZ13771.1"/>
    <property type="molecule type" value="Genomic_DNA"/>
</dbReference>
<dbReference type="AlphaFoldDB" id="A0A381LL50"/>
<reference evidence="2" key="1">
    <citation type="submission" date="2018-07" db="EMBL/GenBank/DDBJ databases">
        <authorList>
            <person name="Quirk P.G."/>
            <person name="Krulwich T.A."/>
        </authorList>
    </citation>
    <scope>NUCLEOTIDE SEQUENCE</scope>
    <source>
        <strain evidence="2">96224</strain>
    </source>
</reference>
<dbReference type="OrthoDB" id="3593373at2759"/>
<evidence type="ECO:0000313" key="2">
    <source>
        <dbReference type="EMBL" id="SUZ13771.1"/>
    </source>
</evidence>
<feature type="domain" description="2EXR" evidence="1">
    <location>
        <begin position="8"/>
        <end position="101"/>
    </location>
</feature>
<accession>A0A381LL50</accession>
<dbReference type="Pfam" id="PF20150">
    <property type="entry name" value="2EXR"/>
    <property type="match status" value="1"/>
</dbReference>
<organism evidence="2">
    <name type="scientific">Blumeria graminis f. sp. tritici 96224</name>
    <dbReference type="NCBI Taxonomy" id="1268274"/>
    <lineage>
        <taxon>Eukaryota</taxon>
        <taxon>Fungi</taxon>
        <taxon>Dikarya</taxon>
        <taxon>Ascomycota</taxon>
        <taxon>Pezizomycotina</taxon>
        <taxon>Leotiomycetes</taxon>
        <taxon>Erysiphales</taxon>
        <taxon>Erysiphaceae</taxon>
        <taxon>Blumeria</taxon>
    </lineage>
</organism>
<gene>
    <name evidence="2" type="ORF">BGT96224V2_LOCUS6976</name>
</gene>
<dbReference type="InterPro" id="IPR045518">
    <property type="entry name" value="2EXR"/>
</dbReference>